<dbReference type="InterPro" id="IPR018247">
    <property type="entry name" value="EF_Hand_1_Ca_BS"/>
</dbReference>
<feature type="compositionally biased region" description="Basic and acidic residues" evidence="6">
    <location>
        <begin position="823"/>
        <end position="861"/>
    </location>
</feature>
<dbReference type="GO" id="GO:0005509">
    <property type="term" value="F:calcium ion binding"/>
    <property type="evidence" value="ECO:0007669"/>
    <property type="project" value="InterPro"/>
</dbReference>
<dbReference type="PANTHER" id="PTHR31323">
    <property type="entry name" value="MECHANOSENSITIVE ION CHANNEL PROTEIN MSY2"/>
    <property type="match status" value="1"/>
</dbReference>
<proteinExistence type="predicted"/>
<dbReference type="Gene3D" id="2.30.30.60">
    <property type="match status" value="1"/>
</dbReference>
<dbReference type="Proteomes" id="UP000242146">
    <property type="component" value="Unassembled WGS sequence"/>
</dbReference>
<dbReference type="Pfam" id="PF00924">
    <property type="entry name" value="MS_channel_2nd"/>
    <property type="match status" value="1"/>
</dbReference>
<dbReference type="STRING" id="101127.A0A1X2G2G7"/>
<keyword evidence="3" id="KW-0106">Calcium</keyword>
<feature type="compositionally biased region" description="Basic and acidic residues" evidence="6">
    <location>
        <begin position="81"/>
        <end position="94"/>
    </location>
</feature>
<feature type="region of interest" description="Disordered" evidence="6">
    <location>
        <begin position="77"/>
        <end position="103"/>
    </location>
</feature>
<keyword evidence="5 7" id="KW-0472">Membrane</keyword>
<accession>A0A1X2G2G7</accession>
<feature type="compositionally biased region" description="Low complexity" evidence="6">
    <location>
        <begin position="32"/>
        <end position="41"/>
    </location>
</feature>
<evidence type="ECO:0000313" key="10">
    <source>
        <dbReference type="Proteomes" id="UP000242146"/>
    </source>
</evidence>
<evidence type="ECO:0000313" key="9">
    <source>
        <dbReference type="EMBL" id="ORX42726.1"/>
    </source>
</evidence>
<evidence type="ECO:0000256" key="6">
    <source>
        <dbReference type="SAM" id="MobiDB-lite"/>
    </source>
</evidence>
<feature type="region of interest" description="Disordered" evidence="6">
    <location>
        <begin position="340"/>
        <end position="373"/>
    </location>
</feature>
<dbReference type="GO" id="GO:0006874">
    <property type="term" value="P:intracellular calcium ion homeostasis"/>
    <property type="evidence" value="ECO:0007669"/>
    <property type="project" value="TreeGrafter"/>
</dbReference>
<dbReference type="GO" id="GO:0005262">
    <property type="term" value="F:calcium channel activity"/>
    <property type="evidence" value="ECO:0007669"/>
    <property type="project" value="TreeGrafter"/>
</dbReference>
<name>A0A1X2G2G7_9FUNG</name>
<evidence type="ECO:0000256" key="3">
    <source>
        <dbReference type="ARBA" id="ARBA00022837"/>
    </source>
</evidence>
<evidence type="ECO:0000256" key="2">
    <source>
        <dbReference type="ARBA" id="ARBA00022692"/>
    </source>
</evidence>
<keyword evidence="4 7" id="KW-1133">Transmembrane helix</keyword>
<sequence>MSEKVETFEAEDIPVDDVVTGTSEYEEDPQGTTANSSAATTTDDDILLEDGLTASIPLSSLAGPALVAAPDLTLSGEDEPAFQKRSDNFDWTGRDDEDDDDGKKGIKHSRLFICLSKNSSYLAWTAIIFFALCLIAVDVAIFIVYREDITMVSYNLQLWFSFLAFMWCIGFFSQVAVELLPWAIKKIVGYLRPQNTEVLRMRLSYYMALRSYVKFLLIVAWGWGSWSFIIRHVPLPDQITIPYYATVITQVWQCFFFAALLVFIEKFILQLIVTSFHKKAYGNRIENNDRALKVLDKLKKVKRKTPQQFLLTKIGRKAAKNVTKNVSNLASNVTHIASTVKSRSHSMDHKKNQPASIINTPSSNVETSNSVRFPPQNVDTLIAIPPLDQHQEDYFNHESDGFTSSSPPKYHLTGLTKKLKGNRKREDSLDSSILQTPPGRAEDVHPRTEPDEVIRSTGSQDEARSSSEQTLRRRRPQMISRDHTFLNSTTAIPGKLLKGGYKKIKSNTNNRKNQSTSAQAKSLAKRIYYNLMGPDPEREHVVESDLYPYFRTQDEASSAFRLFDVDDNGDISKRELRSGCIRIYRERKNLARSMRDLSQATGKMDIILLVVFTAIWMVIVCASFGINVGSDLYPLWTAFIAASFIFGNTAKETFDSVIFVFVTHPFDAGDRVFIGTDNFTVDNVGLLVTTFIKWDGSVVYVKNSVLSTHYIINVRRAGPMGETIALNVDFKTPTWKIHQLREHMFDWCNQFPKMYTPNCASLSVVSVENQNKLDLSMYFCHASNWQDAGDRSMRHNNFMYELKDECERLGVNYSLPRQPIGSSDDHGTNDQHHPLDQSRLTGDRLHSEGLQRPPRDTRYRSEDDEDDDYRGHTDGNGGTNGGAGSGHSGTGNAGAEAGAAATMMFATAM</sequence>
<dbReference type="EMBL" id="MCGT01000063">
    <property type="protein sequence ID" value="ORX42726.1"/>
    <property type="molecule type" value="Genomic_DNA"/>
</dbReference>
<dbReference type="AlphaFoldDB" id="A0A1X2G2G7"/>
<dbReference type="OrthoDB" id="544685at2759"/>
<feature type="region of interest" description="Disordered" evidence="6">
    <location>
        <begin position="1"/>
        <end position="41"/>
    </location>
</feature>
<dbReference type="PROSITE" id="PS00018">
    <property type="entry name" value="EF_HAND_1"/>
    <property type="match status" value="1"/>
</dbReference>
<feature type="transmembrane region" description="Helical" evidence="7">
    <location>
        <begin position="606"/>
        <end position="626"/>
    </location>
</feature>
<feature type="compositionally biased region" description="Basic and acidic residues" evidence="6">
    <location>
        <begin position="440"/>
        <end position="454"/>
    </location>
</feature>
<evidence type="ECO:0000256" key="1">
    <source>
        <dbReference type="ARBA" id="ARBA00004370"/>
    </source>
</evidence>
<keyword evidence="2 7" id="KW-0812">Transmembrane</keyword>
<feature type="domain" description="EF-hand" evidence="8">
    <location>
        <begin position="551"/>
        <end position="586"/>
    </location>
</feature>
<keyword evidence="10" id="KW-1185">Reference proteome</keyword>
<evidence type="ECO:0000256" key="7">
    <source>
        <dbReference type="SAM" id="Phobius"/>
    </source>
</evidence>
<feature type="region of interest" description="Disordered" evidence="6">
    <location>
        <begin position="393"/>
        <end position="482"/>
    </location>
</feature>
<feature type="transmembrane region" description="Helical" evidence="7">
    <location>
        <begin position="243"/>
        <end position="264"/>
    </location>
</feature>
<dbReference type="InterPro" id="IPR011992">
    <property type="entry name" value="EF-hand-dom_pair"/>
</dbReference>
<feature type="transmembrane region" description="Helical" evidence="7">
    <location>
        <begin position="121"/>
        <end position="145"/>
    </location>
</feature>
<feature type="region of interest" description="Disordered" evidence="6">
    <location>
        <begin position="814"/>
        <end position="895"/>
    </location>
</feature>
<dbReference type="Pfam" id="PF25886">
    <property type="entry name" value="Msy1"/>
    <property type="match status" value="1"/>
</dbReference>
<dbReference type="GO" id="GO:0016020">
    <property type="term" value="C:membrane"/>
    <property type="evidence" value="ECO:0007669"/>
    <property type="project" value="UniProtKB-SubCell"/>
</dbReference>
<comment type="subcellular location">
    <subcellularLocation>
        <location evidence="1">Membrane</location>
    </subcellularLocation>
</comment>
<protein>
    <recommendedName>
        <fullName evidence="8">EF-hand domain-containing protein</fullName>
    </recommendedName>
</protein>
<dbReference type="SUPFAM" id="SSF50182">
    <property type="entry name" value="Sm-like ribonucleoproteins"/>
    <property type="match status" value="1"/>
</dbReference>
<dbReference type="InterPro" id="IPR010920">
    <property type="entry name" value="LSM_dom_sf"/>
</dbReference>
<dbReference type="SUPFAM" id="SSF47473">
    <property type="entry name" value="EF-hand"/>
    <property type="match status" value="1"/>
</dbReference>
<dbReference type="InterPro" id="IPR058650">
    <property type="entry name" value="Msy1/2-like"/>
</dbReference>
<gene>
    <name evidence="9" type="ORF">DM01DRAFT_1369043</name>
</gene>
<evidence type="ECO:0000259" key="8">
    <source>
        <dbReference type="PROSITE" id="PS50222"/>
    </source>
</evidence>
<dbReference type="InterPro" id="IPR023408">
    <property type="entry name" value="MscS_beta-dom_sf"/>
</dbReference>
<dbReference type="PROSITE" id="PS50222">
    <property type="entry name" value="EF_HAND_2"/>
    <property type="match status" value="1"/>
</dbReference>
<dbReference type="InterPro" id="IPR002048">
    <property type="entry name" value="EF_hand_dom"/>
</dbReference>
<feature type="compositionally biased region" description="Gly residues" evidence="6">
    <location>
        <begin position="874"/>
        <end position="892"/>
    </location>
</feature>
<reference evidence="9 10" key="1">
    <citation type="submission" date="2016-07" db="EMBL/GenBank/DDBJ databases">
        <title>Pervasive Adenine N6-methylation of Active Genes in Fungi.</title>
        <authorList>
            <consortium name="DOE Joint Genome Institute"/>
            <person name="Mondo S.J."/>
            <person name="Dannebaum R.O."/>
            <person name="Kuo R.C."/>
            <person name="Labutti K."/>
            <person name="Haridas S."/>
            <person name="Kuo A."/>
            <person name="Salamov A."/>
            <person name="Ahrendt S.R."/>
            <person name="Lipzen A."/>
            <person name="Sullivan W."/>
            <person name="Andreopoulos W.B."/>
            <person name="Clum A."/>
            <person name="Lindquist E."/>
            <person name="Daum C."/>
            <person name="Ramamoorthy G.K."/>
            <person name="Gryganskyi A."/>
            <person name="Culley D."/>
            <person name="Magnuson J.K."/>
            <person name="James T.Y."/>
            <person name="O'Malley M.A."/>
            <person name="Stajich J.E."/>
            <person name="Spatafora J.W."/>
            <person name="Visel A."/>
            <person name="Grigoriev I.V."/>
        </authorList>
    </citation>
    <scope>NUCLEOTIDE SEQUENCE [LARGE SCALE GENOMIC DNA]</scope>
    <source>
        <strain evidence="9 10">NRRL 3301</strain>
    </source>
</reference>
<comment type="caution">
    <text evidence="9">The sequence shown here is derived from an EMBL/GenBank/DDBJ whole genome shotgun (WGS) entry which is preliminary data.</text>
</comment>
<evidence type="ECO:0000256" key="4">
    <source>
        <dbReference type="ARBA" id="ARBA00022989"/>
    </source>
</evidence>
<feature type="transmembrane region" description="Helical" evidence="7">
    <location>
        <begin position="157"/>
        <end position="182"/>
    </location>
</feature>
<organism evidence="9 10">
    <name type="scientific">Hesseltinella vesiculosa</name>
    <dbReference type="NCBI Taxonomy" id="101127"/>
    <lineage>
        <taxon>Eukaryota</taxon>
        <taxon>Fungi</taxon>
        <taxon>Fungi incertae sedis</taxon>
        <taxon>Mucoromycota</taxon>
        <taxon>Mucoromycotina</taxon>
        <taxon>Mucoromycetes</taxon>
        <taxon>Mucorales</taxon>
        <taxon>Cunninghamellaceae</taxon>
        <taxon>Hesseltinella</taxon>
    </lineage>
</organism>
<feature type="transmembrane region" description="Helical" evidence="7">
    <location>
        <begin position="203"/>
        <end position="223"/>
    </location>
</feature>
<dbReference type="PANTHER" id="PTHR31323:SF1">
    <property type="entry name" value="MECHANOSENSITIVE ION CHANNEL PROTEIN"/>
    <property type="match status" value="1"/>
</dbReference>
<feature type="compositionally biased region" description="Polar residues" evidence="6">
    <location>
        <begin position="353"/>
        <end position="371"/>
    </location>
</feature>
<evidence type="ECO:0000256" key="5">
    <source>
        <dbReference type="ARBA" id="ARBA00023136"/>
    </source>
</evidence>
<dbReference type="InterPro" id="IPR006685">
    <property type="entry name" value="MscS_channel_2nd"/>
</dbReference>